<sequence length="135" mass="15208">MHVPGSGNRGLGLSSPGHWRAERKEYRGRHCPGYWQACQCARRRWCRGRLCCPGLRGSGCWLCPGCSRGEERREEGGVRRVRRRHGVWLVRLNPCSLQIKPFYVALECCLVPLLQAARPLPAGKRPGTPERPPAP</sequence>
<dbReference type="AlphaFoldDB" id="A0A3Q0DPB1"/>
<dbReference type="RefSeq" id="XP_021564247.1">
    <property type="nucleotide sequence ID" value="XM_021708572.1"/>
</dbReference>
<name>A0A3Q0DPB1_CARSF</name>
<accession>A0A3Q0DPB1</accession>
<protein>
    <submittedName>
        <fullName evidence="2">Uncharacterized protein LOC110594819</fullName>
    </submittedName>
</protein>
<dbReference type="KEGG" id="csyr:110594819"/>
<organism evidence="1 2">
    <name type="scientific">Carlito syrichta</name>
    <name type="common">Philippine tarsier</name>
    <name type="synonym">Tarsius syrichta</name>
    <dbReference type="NCBI Taxonomy" id="1868482"/>
    <lineage>
        <taxon>Eukaryota</taxon>
        <taxon>Metazoa</taxon>
        <taxon>Chordata</taxon>
        <taxon>Craniata</taxon>
        <taxon>Vertebrata</taxon>
        <taxon>Euteleostomi</taxon>
        <taxon>Mammalia</taxon>
        <taxon>Eutheria</taxon>
        <taxon>Euarchontoglires</taxon>
        <taxon>Primates</taxon>
        <taxon>Haplorrhini</taxon>
        <taxon>Tarsiiformes</taxon>
        <taxon>Tarsiidae</taxon>
        <taxon>Carlito</taxon>
    </lineage>
</organism>
<keyword evidence="1" id="KW-1185">Reference proteome</keyword>
<evidence type="ECO:0000313" key="2">
    <source>
        <dbReference type="RefSeq" id="XP_021564247.1"/>
    </source>
</evidence>
<dbReference type="GeneID" id="110594819"/>
<reference evidence="2" key="1">
    <citation type="submission" date="2025-08" db="UniProtKB">
        <authorList>
            <consortium name="RefSeq"/>
        </authorList>
    </citation>
    <scope>IDENTIFICATION</scope>
</reference>
<feature type="non-terminal residue" evidence="2">
    <location>
        <position position="135"/>
    </location>
</feature>
<dbReference type="Proteomes" id="UP000189704">
    <property type="component" value="Unplaced"/>
</dbReference>
<evidence type="ECO:0000313" key="1">
    <source>
        <dbReference type="Proteomes" id="UP000189704"/>
    </source>
</evidence>
<proteinExistence type="predicted"/>
<gene>
    <name evidence="2" type="primary">LOC110594819</name>
</gene>